<evidence type="ECO:0000256" key="1">
    <source>
        <dbReference type="ARBA" id="ARBA00023015"/>
    </source>
</evidence>
<organism evidence="4 5">
    <name type="scientific">Paeniglutamicibacter gangotriensis</name>
    <dbReference type="NCBI Taxonomy" id="254787"/>
    <lineage>
        <taxon>Bacteria</taxon>
        <taxon>Bacillati</taxon>
        <taxon>Actinomycetota</taxon>
        <taxon>Actinomycetes</taxon>
        <taxon>Micrococcales</taxon>
        <taxon>Micrococcaceae</taxon>
        <taxon>Paeniglutamicibacter</taxon>
    </lineage>
</organism>
<comment type="caution">
    <text evidence="4">The sequence shown here is derived from an EMBL/GenBank/DDBJ whole genome shotgun (WGS) entry which is preliminary data.</text>
</comment>
<dbReference type="AlphaFoldDB" id="A0A5B0E990"/>
<dbReference type="Gene3D" id="3.30.450.40">
    <property type="match status" value="1"/>
</dbReference>
<dbReference type="Gene3D" id="1.10.10.10">
    <property type="entry name" value="Winged helix-like DNA-binding domain superfamily/Winged helix DNA-binding domain"/>
    <property type="match status" value="1"/>
</dbReference>
<dbReference type="Pfam" id="PF03861">
    <property type="entry name" value="ANTAR"/>
    <property type="match status" value="1"/>
</dbReference>
<dbReference type="InterPro" id="IPR029016">
    <property type="entry name" value="GAF-like_dom_sf"/>
</dbReference>
<dbReference type="InterPro" id="IPR005561">
    <property type="entry name" value="ANTAR"/>
</dbReference>
<name>A0A5B0E990_9MICC</name>
<reference evidence="4 5" key="1">
    <citation type="submission" date="2019-07" db="EMBL/GenBank/DDBJ databases">
        <title>Analysis of the biochemical properties, biological activity and biotechnological potential of siderophores and biosurfactants produced by Antarctic psychrotolerant bacteria.</title>
        <authorList>
            <person name="Styczynski M."/>
            <person name="Krucon T."/>
            <person name="Decewicz P."/>
            <person name="Dziewit L."/>
        </authorList>
    </citation>
    <scope>NUCLEOTIDE SEQUENCE [LARGE SCALE GENOMIC DNA]</scope>
    <source>
        <strain evidence="4 5">ANT_H27</strain>
    </source>
</reference>
<dbReference type="SMART" id="SM01012">
    <property type="entry name" value="ANTAR"/>
    <property type="match status" value="1"/>
</dbReference>
<feature type="domain" description="ANTAR" evidence="3">
    <location>
        <begin position="168"/>
        <end position="229"/>
    </location>
</feature>
<dbReference type="Pfam" id="PF13185">
    <property type="entry name" value="GAF_2"/>
    <property type="match status" value="1"/>
</dbReference>
<dbReference type="PROSITE" id="PS50921">
    <property type="entry name" value="ANTAR"/>
    <property type="match status" value="1"/>
</dbReference>
<dbReference type="Proteomes" id="UP000323856">
    <property type="component" value="Unassembled WGS sequence"/>
</dbReference>
<protein>
    <submittedName>
        <fullName evidence="4">GAF and ANTAR domain-containing protein</fullName>
    </submittedName>
</protein>
<dbReference type="EMBL" id="VOBL01000015">
    <property type="protein sequence ID" value="KAA0975258.1"/>
    <property type="molecule type" value="Genomic_DNA"/>
</dbReference>
<evidence type="ECO:0000313" key="5">
    <source>
        <dbReference type="Proteomes" id="UP000323856"/>
    </source>
</evidence>
<gene>
    <name evidence="4" type="ORF">FQ154_13710</name>
</gene>
<dbReference type="OrthoDB" id="3820533at2"/>
<dbReference type="InterPro" id="IPR003018">
    <property type="entry name" value="GAF"/>
</dbReference>
<dbReference type="RefSeq" id="WP_007273135.1">
    <property type="nucleotide sequence ID" value="NZ_VOBL01000015.1"/>
</dbReference>
<accession>A0A5B0E990</accession>
<dbReference type="SUPFAM" id="SSF55781">
    <property type="entry name" value="GAF domain-like"/>
    <property type="match status" value="1"/>
</dbReference>
<dbReference type="GO" id="GO:0003723">
    <property type="term" value="F:RNA binding"/>
    <property type="evidence" value="ECO:0007669"/>
    <property type="project" value="InterPro"/>
</dbReference>
<evidence type="ECO:0000313" key="4">
    <source>
        <dbReference type="EMBL" id="KAA0975258.1"/>
    </source>
</evidence>
<evidence type="ECO:0000259" key="3">
    <source>
        <dbReference type="PROSITE" id="PS50921"/>
    </source>
</evidence>
<dbReference type="InterPro" id="IPR036388">
    <property type="entry name" value="WH-like_DNA-bd_sf"/>
</dbReference>
<sequence length="239" mass="25701">MGTPGQDSRSPDELQDLLLDSEGFSDFMLELVLIAAAGLGSGKPVLCSITVEREGFPLTVASSELDAMFLDERQYAFDNGPCLTALRQQRTVFIPELAESRNWEDYAREIASSGVRTILAVPVEAGSGTQAALNCYSREPGIMDATFISAVQAFAGSISRILRLALRFHLPALAGADLSSELRARGLVDAAVAVIMIEDKCSRAEAFAQLGRSAFSGNVRVGDRAIEVLREARRAQGME</sequence>
<keyword evidence="2" id="KW-0804">Transcription</keyword>
<proteinExistence type="predicted"/>
<keyword evidence="1" id="KW-0805">Transcription regulation</keyword>
<evidence type="ECO:0000256" key="2">
    <source>
        <dbReference type="ARBA" id="ARBA00023163"/>
    </source>
</evidence>